<dbReference type="AlphaFoldDB" id="A0A375J5M4"/>
<evidence type="ECO:0000313" key="3">
    <source>
        <dbReference type="Proteomes" id="UP000256805"/>
    </source>
</evidence>
<dbReference type="EMBL" id="OVTA01000039">
    <property type="protein sequence ID" value="SPS00129.1"/>
    <property type="molecule type" value="Genomic_DNA"/>
</dbReference>
<organism evidence="2 3">
    <name type="scientific">Cupriavidus taiwanensis</name>
    <dbReference type="NCBI Taxonomy" id="164546"/>
    <lineage>
        <taxon>Bacteria</taxon>
        <taxon>Pseudomonadati</taxon>
        <taxon>Pseudomonadota</taxon>
        <taxon>Betaproteobacteria</taxon>
        <taxon>Burkholderiales</taxon>
        <taxon>Burkholderiaceae</taxon>
        <taxon>Cupriavidus</taxon>
    </lineage>
</organism>
<accession>A0A375J5M4</accession>
<evidence type="ECO:0000256" key="1">
    <source>
        <dbReference type="SAM" id="MobiDB-lite"/>
    </source>
</evidence>
<sequence length="74" mass="7956">MPGSLLGLGPARTVIAAARLPADRSAGAGVHIDSPQSDLRRASSHTNSKRIVPEARHEIFPAEILEKLPRRCVH</sequence>
<feature type="region of interest" description="Disordered" evidence="1">
    <location>
        <begin position="26"/>
        <end position="48"/>
    </location>
</feature>
<protein>
    <submittedName>
        <fullName evidence="2">Uncharacterized protein</fullName>
    </submittedName>
</protein>
<reference evidence="2 3" key="1">
    <citation type="submission" date="2018-01" db="EMBL/GenBank/DDBJ databases">
        <authorList>
            <person name="Gaut B.S."/>
            <person name="Morton B.R."/>
            <person name="Clegg M.T."/>
            <person name="Duvall M.R."/>
        </authorList>
    </citation>
    <scope>NUCLEOTIDE SEQUENCE [LARGE SCALE GENOMIC DNA]</scope>
    <source>
        <strain evidence="2">Cupriavidus taiwanensis cmp 52</strain>
    </source>
</reference>
<gene>
    <name evidence="2" type="ORF">CBM2634_B160015</name>
</gene>
<name>A0A375J5M4_9BURK</name>
<proteinExistence type="predicted"/>
<dbReference type="Proteomes" id="UP000256805">
    <property type="component" value="Unassembled WGS sequence"/>
</dbReference>
<evidence type="ECO:0000313" key="2">
    <source>
        <dbReference type="EMBL" id="SPS00129.1"/>
    </source>
</evidence>